<accession>A0AA46X3Q3</accession>
<dbReference type="PRINTS" id="PR00081">
    <property type="entry name" value="GDHRDH"/>
</dbReference>
<dbReference type="PANTHER" id="PTHR43669:SF3">
    <property type="entry name" value="ALCOHOL DEHYDROGENASE, PUTATIVE (AFU_ORTHOLOGUE AFUA_3G03445)-RELATED"/>
    <property type="match status" value="1"/>
</dbReference>
<dbReference type="PANTHER" id="PTHR43669">
    <property type="entry name" value="5-KETO-D-GLUCONATE 5-REDUCTASE"/>
    <property type="match status" value="1"/>
</dbReference>
<dbReference type="Gene3D" id="3.40.50.720">
    <property type="entry name" value="NAD(P)-binding Rossmann-like Domain"/>
    <property type="match status" value="1"/>
</dbReference>
<evidence type="ECO:0000259" key="3">
    <source>
        <dbReference type="SMART" id="SM00822"/>
    </source>
</evidence>
<keyword evidence="2" id="KW-0560">Oxidoreductase</keyword>
<evidence type="ECO:0000313" key="5">
    <source>
        <dbReference type="Proteomes" id="UP001162740"/>
    </source>
</evidence>
<dbReference type="Pfam" id="PF13561">
    <property type="entry name" value="adh_short_C2"/>
    <property type="match status" value="1"/>
</dbReference>
<organism evidence="4 5">
    <name type="scientific">Rhodococcus rhodochrous</name>
    <dbReference type="NCBI Taxonomy" id="1829"/>
    <lineage>
        <taxon>Bacteria</taxon>
        <taxon>Bacillati</taxon>
        <taxon>Actinomycetota</taxon>
        <taxon>Actinomycetes</taxon>
        <taxon>Mycobacteriales</taxon>
        <taxon>Nocardiaceae</taxon>
        <taxon>Rhodococcus</taxon>
    </lineage>
</organism>
<dbReference type="InterPro" id="IPR002347">
    <property type="entry name" value="SDR_fam"/>
</dbReference>
<dbReference type="EMBL" id="CP083975">
    <property type="protein sequence ID" value="UZF48329.1"/>
    <property type="molecule type" value="Genomic_DNA"/>
</dbReference>
<sequence length="312" mass="32694">MTELDSTGPIPTAIVTGAAQGIGRAEAERLVASGRRVVLADIDAPLLARTVDELGGPAHAIGVPGDISDPETSEALIAAATADGLVLDTVISNAAVLRTGMIFDHADADWDAVLSVTLSATFRLSRAAALHWRDNPSTERRNLVLTTSRAALLGNPGQTAYAAAKAGVAVMTHTLARELKPYGVQVNAIAPRAYTKMMRDGVGEFAESALAEWSPTHIGRFVEFLCSPEGSGISGQIFVVHGPRAQLVRTFEVCEPVEFDFGAGSASVKESVERLFARDPKGISDFMVDDLPLADSTTKSPFAVADSSPAPS</sequence>
<dbReference type="SUPFAM" id="SSF51735">
    <property type="entry name" value="NAD(P)-binding Rossmann-fold domains"/>
    <property type="match status" value="1"/>
</dbReference>
<evidence type="ECO:0000256" key="1">
    <source>
        <dbReference type="ARBA" id="ARBA00006484"/>
    </source>
</evidence>
<proteinExistence type="inferred from homology"/>
<evidence type="ECO:0000256" key="2">
    <source>
        <dbReference type="ARBA" id="ARBA00023002"/>
    </source>
</evidence>
<dbReference type="Proteomes" id="UP001162740">
    <property type="component" value="Plasmid pGD02.2.1"/>
</dbReference>
<feature type="domain" description="Ketoreductase" evidence="3">
    <location>
        <begin position="11"/>
        <end position="201"/>
    </location>
</feature>
<comment type="similarity">
    <text evidence="1">Belongs to the short-chain dehydrogenases/reductases (SDR) family.</text>
</comment>
<dbReference type="GO" id="GO:0016491">
    <property type="term" value="F:oxidoreductase activity"/>
    <property type="evidence" value="ECO:0007669"/>
    <property type="project" value="UniProtKB-KW"/>
</dbReference>
<dbReference type="InterPro" id="IPR020904">
    <property type="entry name" value="Sc_DH/Rdtase_CS"/>
</dbReference>
<keyword evidence="4" id="KW-0614">Plasmid</keyword>
<dbReference type="InterPro" id="IPR057326">
    <property type="entry name" value="KR_dom"/>
</dbReference>
<dbReference type="AlphaFoldDB" id="A0AA46X3Q3"/>
<geneLocation type="plasmid" evidence="4 5">
    <name>pGD02.2.1</name>
</geneLocation>
<reference evidence="4 5" key="1">
    <citation type="journal article" date="2021" name="Front. Microbiol.">
        <title>Bacterial Transformation of Aromatic Monomers in Softwood Black Liquor.</title>
        <authorList>
            <person name="Navas L.E."/>
            <person name="Dexter G."/>
            <person name="Liu J."/>
            <person name="Levy-Booth D."/>
            <person name="Cho M."/>
            <person name="Jang S.K."/>
            <person name="Mansfield S.D."/>
            <person name="Renneckar S."/>
            <person name="Mohn W.W."/>
            <person name="Eltis L.D."/>
        </authorList>
    </citation>
    <scope>NUCLEOTIDE SEQUENCE [LARGE SCALE GENOMIC DNA]</scope>
    <source>
        <strain evidence="4 5">GD02</strain>
    </source>
</reference>
<dbReference type="InterPro" id="IPR036291">
    <property type="entry name" value="NAD(P)-bd_dom_sf"/>
</dbReference>
<gene>
    <name evidence="4" type="ORF">KUM34_028770</name>
</gene>
<dbReference type="RefSeq" id="WP_229581255.1">
    <property type="nucleotide sequence ID" value="NZ_CP083975.1"/>
</dbReference>
<dbReference type="PROSITE" id="PS00061">
    <property type="entry name" value="ADH_SHORT"/>
    <property type="match status" value="1"/>
</dbReference>
<name>A0AA46X3Q3_RHORH</name>
<dbReference type="CDD" id="cd05233">
    <property type="entry name" value="SDR_c"/>
    <property type="match status" value="1"/>
</dbReference>
<dbReference type="SMART" id="SM00822">
    <property type="entry name" value="PKS_KR"/>
    <property type="match status" value="1"/>
</dbReference>
<evidence type="ECO:0000313" key="4">
    <source>
        <dbReference type="EMBL" id="UZF48329.1"/>
    </source>
</evidence>
<protein>
    <submittedName>
        <fullName evidence="4">SDR family oxidoreductase</fullName>
    </submittedName>
</protein>